<dbReference type="InterPro" id="IPR036135">
    <property type="entry name" value="MoeA_linker/N_sf"/>
</dbReference>
<dbReference type="InterPro" id="IPR038987">
    <property type="entry name" value="MoeA-like"/>
</dbReference>
<accession>A0A6J5ZUL2</accession>
<dbReference type="AlphaFoldDB" id="A0A6J5ZUL2"/>
<dbReference type="SMART" id="SM00852">
    <property type="entry name" value="MoCF_biosynth"/>
    <property type="match status" value="1"/>
</dbReference>
<feature type="domain" description="MoaB/Mog" evidence="3">
    <location>
        <begin position="177"/>
        <end position="313"/>
    </location>
</feature>
<dbReference type="InterPro" id="IPR005111">
    <property type="entry name" value="MoeA_C_domain_IV"/>
</dbReference>
<gene>
    <name evidence="4" type="ORF">UFOPK3770_01143</name>
</gene>
<evidence type="ECO:0000259" key="3">
    <source>
        <dbReference type="SMART" id="SM00852"/>
    </source>
</evidence>
<evidence type="ECO:0000256" key="2">
    <source>
        <dbReference type="ARBA" id="ARBA00023150"/>
    </source>
</evidence>
<dbReference type="UniPathway" id="UPA00344"/>
<dbReference type="GO" id="GO:0061599">
    <property type="term" value="F:molybdopterin molybdotransferase activity"/>
    <property type="evidence" value="ECO:0007669"/>
    <property type="project" value="TreeGrafter"/>
</dbReference>
<dbReference type="Pfam" id="PF00994">
    <property type="entry name" value="MoCF_biosynth"/>
    <property type="match status" value="1"/>
</dbReference>
<evidence type="ECO:0000313" key="4">
    <source>
        <dbReference type="EMBL" id="CAB4343093.1"/>
    </source>
</evidence>
<dbReference type="Gene3D" id="3.40.980.10">
    <property type="entry name" value="MoaB/Mog-like domain"/>
    <property type="match status" value="1"/>
</dbReference>
<dbReference type="InterPro" id="IPR036425">
    <property type="entry name" value="MoaB/Mog-like_dom_sf"/>
</dbReference>
<organism evidence="4">
    <name type="scientific">freshwater metagenome</name>
    <dbReference type="NCBI Taxonomy" id="449393"/>
    <lineage>
        <taxon>unclassified sequences</taxon>
        <taxon>metagenomes</taxon>
        <taxon>ecological metagenomes</taxon>
    </lineage>
</organism>
<dbReference type="Gene3D" id="2.40.340.10">
    <property type="entry name" value="MoeA, C-terminal, domain IV"/>
    <property type="match status" value="1"/>
</dbReference>
<evidence type="ECO:0000256" key="1">
    <source>
        <dbReference type="ARBA" id="ARBA00005046"/>
    </source>
</evidence>
<dbReference type="SUPFAM" id="SSF63882">
    <property type="entry name" value="MoeA N-terminal region -like"/>
    <property type="match status" value="1"/>
</dbReference>
<keyword evidence="2" id="KW-0501">Molybdenum cofactor biosynthesis</keyword>
<dbReference type="Pfam" id="PF03454">
    <property type="entry name" value="MoeA_C"/>
    <property type="match status" value="1"/>
</dbReference>
<reference evidence="4" key="1">
    <citation type="submission" date="2020-05" db="EMBL/GenBank/DDBJ databases">
        <authorList>
            <person name="Chiriac C."/>
            <person name="Salcher M."/>
            <person name="Ghai R."/>
            <person name="Kavagutti S V."/>
        </authorList>
    </citation>
    <scope>NUCLEOTIDE SEQUENCE</scope>
</reference>
<dbReference type="Pfam" id="PF03453">
    <property type="entry name" value="MoeA_N"/>
    <property type="match status" value="1"/>
</dbReference>
<dbReference type="PANTHER" id="PTHR10192:SF5">
    <property type="entry name" value="GEPHYRIN"/>
    <property type="match status" value="1"/>
</dbReference>
<comment type="pathway">
    <text evidence="1">Cofactor biosynthesis; molybdopterin biosynthesis.</text>
</comment>
<dbReference type="CDD" id="cd00887">
    <property type="entry name" value="MoeA"/>
    <property type="match status" value="1"/>
</dbReference>
<proteinExistence type="predicted"/>
<dbReference type="EMBL" id="CAESAJ010000155">
    <property type="protein sequence ID" value="CAB4343093.1"/>
    <property type="molecule type" value="Genomic_DNA"/>
</dbReference>
<name>A0A6J5ZUL2_9ZZZZ</name>
<dbReference type="SUPFAM" id="SSF63867">
    <property type="entry name" value="MoeA C-terminal domain-like"/>
    <property type="match status" value="1"/>
</dbReference>
<dbReference type="PANTHER" id="PTHR10192">
    <property type="entry name" value="MOLYBDOPTERIN BIOSYNTHESIS PROTEIN"/>
    <property type="match status" value="1"/>
</dbReference>
<dbReference type="Gene3D" id="2.170.190.11">
    <property type="entry name" value="Molybdopterin biosynthesis moea protein, domain 3"/>
    <property type="match status" value="1"/>
</dbReference>
<dbReference type="SUPFAM" id="SSF53218">
    <property type="entry name" value="Molybdenum cofactor biosynthesis proteins"/>
    <property type="match status" value="1"/>
</dbReference>
<dbReference type="InterPro" id="IPR001453">
    <property type="entry name" value="MoaB/Mog_dom"/>
</dbReference>
<dbReference type="InterPro" id="IPR036688">
    <property type="entry name" value="MoeA_C_domain_IV_sf"/>
</dbReference>
<protein>
    <submittedName>
        <fullName evidence="4">Unannotated protein</fullName>
    </submittedName>
</protein>
<dbReference type="InterPro" id="IPR005110">
    <property type="entry name" value="MoeA_linker/N"/>
</dbReference>
<dbReference type="GO" id="GO:0005829">
    <property type="term" value="C:cytosol"/>
    <property type="evidence" value="ECO:0007669"/>
    <property type="project" value="TreeGrafter"/>
</dbReference>
<dbReference type="Gene3D" id="3.90.105.10">
    <property type="entry name" value="Molybdopterin biosynthesis moea protein, domain 2"/>
    <property type="match status" value="1"/>
</dbReference>
<dbReference type="GO" id="GO:0006777">
    <property type="term" value="P:Mo-molybdopterin cofactor biosynthetic process"/>
    <property type="evidence" value="ECO:0007669"/>
    <property type="project" value="UniProtKB-KW"/>
</dbReference>
<sequence>MTRVQGKNAEWDDARTLASRCLPPLGQINCSIVEGIGHALVHDFASLSDVPPAHTAMMDGYAVCGPAPWPIVGQVHAGQNSAIIETGQALRVSTGAHIPSNTLRVIPQESAVVEDGIVTGFVADGNVRKSHIRLPGDEAKKGNIIARAGTLITPVVAGLLSTIGHDVVDVYDQPTIDVIVTGDELIRSGAARPGAIRDSLSMQIPSWITWANARVGSVHVIHDSQRALEKQISASRANIIIVTGGSAHGARDYARPVLAELEAELIVDQIKVKPGHPTILAGLPTHQIVANLPGNPLAACVAFMTVVDPLIYALTGRKPRVLNSAPLATPTTSDRTRVIPVTLGNGVATPTEFGGSAMLRGLAQADSFAVVEPGIDIVTCRLLPVPWILP</sequence>